<reference evidence="1 2" key="1">
    <citation type="journal article" date="2019" name="Sci. Rep.">
        <title>Orb-weaving spider Araneus ventricosus genome elucidates the spidroin gene catalogue.</title>
        <authorList>
            <person name="Kono N."/>
            <person name="Nakamura H."/>
            <person name="Ohtoshi R."/>
            <person name="Moran D.A.P."/>
            <person name="Shinohara A."/>
            <person name="Yoshida Y."/>
            <person name="Fujiwara M."/>
            <person name="Mori M."/>
            <person name="Tomita M."/>
            <person name="Arakawa K."/>
        </authorList>
    </citation>
    <scope>NUCLEOTIDE SEQUENCE [LARGE SCALE GENOMIC DNA]</scope>
</reference>
<organism evidence="1 2">
    <name type="scientific">Araneus ventricosus</name>
    <name type="common">Orbweaver spider</name>
    <name type="synonym">Epeira ventricosa</name>
    <dbReference type="NCBI Taxonomy" id="182803"/>
    <lineage>
        <taxon>Eukaryota</taxon>
        <taxon>Metazoa</taxon>
        <taxon>Ecdysozoa</taxon>
        <taxon>Arthropoda</taxon>
        <taxon>Chelicerata</taxon>
        <taxon>Arachnida</taxon>
        <taxon>Araneae</taxon>
        <taxon>Araneomorphae</taxon>
        <taxon>Entelegynae</taxon>
        <taxon>Araneoidea</taxon>
        <taxon>Araneidae</taxon>
        <taxon>Araneus</taxon>
    </lineage>
</organism>
<dbReference type="AlphaFoldDB" id="A0A4Y2TB36"/>
<keyword evidence="2" id="KW-1185">Reference proteome</keyword>
<protein>
    <submittedName>
        <fullName evidence="1">Uncharacterized protein</fullName>
    </submittedName>
</protein>
<accession>A0A4Y2TB36</accession>
<gene>
    <name evidence="1" type="ORF">AVEN_106159_1</name>
</gene>
<dbReference type="EMBL" id="BGPR01026520">
    <property type="protein sequence ID" value="GBN96305.1"/>
    <property type="molecule type" value="Genomic_DNA"/>
</dbReference>
<sequence>MNLSYSAFNSTQMSLSSPTTLLTKLQLTDSWTRTCLMELPLHQRYYLHCVRHGFSVECRELLQSEPKMQSSWQRGSGEVNRLSQTVLRRTGTINISLEDEKSRSLEYKYLVGGSIVKLILICGRSDVMKR</sequence>
<dbReference type="Proteomes" id="UP000499080">
    <property type="component" value="Unassembled WGS sequence"/>
</dbReference>
<proteinExistence type="predicted"/>
<comment type="caution">
    <text evidence="1">The sequence shown here is derived from an EMBL/GenBank/DDBJ whole genome shotgun (WGS) entry which is preliminary data.</text>
</comment>
<name>A0A4Y2TB36_ARAVE</name>
<evidence type="ECO:0000313" key="2">
    <source>
        <dbReference type="Proteomes" id="UP000499080"/>
    </source>
</evidence>
<evidence type="ECO:0000313" key="1">
    <source>
        <dbReference type="EMBL" id="GBN96305.1"/>
    </source>
</evidence>